<evidence type="ECO:0000256" key="1">
    <source>
        <dbReference type="SAM" id="MobiDB-lite"/>
    </source>
</evidence>
<keyword evidence="3" id="KW-1185">Reference proteome</keyword>
<dbReference type="SUPFAM" id="SSF50729">
    <property type="entry name" value="PH domain-like"/>
    <property type="match status" value="1"/>
</dbReference>
<dbReference type="STRING" id="703135.A0A2A9NDB3"/>
<feature type="region of interest" description="Disordered" evidence="1">
    <location>
        <begin position="308"/>
        <end position="340"/>
    </location>
</feature>
<sequence>MPSMSLYLTCLPPELAFRLTHICMGDVADLLDGLIRFQAAKEALNSWLSSHEGSGDKRDGVPQSKAKDKGFVSQGELKRLENREPPVFTLHGISVTSPVSKRVDITILKNCLCFLTPNTQTIESMFPLDVLRRAFLIPTRGKTKAHWTIVMMTSDTPDRAELSSTSAIANLQVIFEADASSTVSIATTTYYTDLCSTFRTVSKGRITLPFLRKFLSHLEGIQMLEPSVDVFGSACVSSGTSVGLVDIPGVQTSREGTAGDLWFMKEGILWSGNKLYEFWAVENLVGESEGEGARILNSDNSTGSLILTRKSSGELAEDEDTKTETKFDLIDPQEQESINK</sequence>
<protein>
    <submittedName>
        <fullName evidence="2">Uncharacterized protein</fullName>
    </submittedName>
</protein>
<evidence type="ECO:0000313" key="2">
    <source>
        <dbReference type="EMBL" id="PFH45623.1"/>
    </source>
</evidence>
<dbReference type="Gene3D" id="2.30.29.30">
    <property type="entry name" value="Pleckstrin-homology domain (PH domain)/Phosphotyrosine-binding domain (PTB)"/>
    <property type="match status" value="1"/>
</dbReference>
<reference evidence="2 3" key="1">
    <citation type="submission" date="2014-02" db="EMBL/GenBank/DDBJ databases">
        <title>Transposable element dynamics among asymbiotic and ectomycorrhizal Amanita fungi.</title>
        <authorList>
            <consortium name="DOE Joint Genome Institute"/>
            <person name="Hess J."/>
            <person name="Skrede I."/>
            <person name="Wolfe B."/>
            <person name="LaButti K."/>
            <person name="Ohm R.A."/>
            <person name="Grigoriev I.V."/>
            <person name="Pringle A."/>
        </authorList>
    </citation>
    <scope>NUCLEOTIDE SEQUENCE [LARGE SCALE GENOMIC DNA]</scope>
    <source>
        <strain evidence="2 3">SKay4041</strain>
    </source>
</reference>
<accession>A0A2A9NDB3</accession>
<name>A0A2A9NDB3_9AGAR</name>
<dbReference type="Proteomes" id="UP000242287">
    <property type="component" value="Unassembled WGS sequence"/>
</dbReference>
<dbReference type="EMBL" id="KZ302326">
    <property type="protein sequence ID" value="PFH45623.1"/>
    <property type="molecule type" value="Genomic_DNA"/>
</dbReference>
<feature type="compositionally biased region" description="Basic and acidic residues" evidence="1">
    <location>
        <begin position="53"/>
        <end position="68"/>
    </location>
</feature>
<gene>
    <name evidence="2" type="ORF">AMATHDRAFT_51558</name>
</gene>
<dbReference type="OrthoDB" id="75754at2759"/>
<proteinExistence type="predicted"/>
<organism evidence="2 3">
    <name type="scientific">Amanita thiersii Skay4041</name>
    <dbReference type="NCBI Taxonomy" id="703135"/>
    <lineage>
        <taxon>Eukaryota</taxon>
        <taxon>Fungi</taxon>
        <taxon>Dikarya</taxon>
        <taxon>Basidiomycota</taxon>
        <taxon>Agaricomycotina</taxon>
        <taxon>Agaricomycetes</taxon>
        <taxon>Agaricomycetidae</taxon>
        <taxon>Agaricales</taxon>
        <taxon>Pluteineae</taxon>
        <taxon>Amanitaceae</taxon>
        <taxon>Amanita</taxon>
    </lineage>
</organism>
<dbReference type="AlphaFoldDB" id="A0A2A9NDB3"/>
<evidence type="ECO:0000313" key="3">
    <source>
        <dbReference type="Proteomes" id="UP000242287"/>
    </source>
</evidence>
<feature type="region of interest" description="Disordered" evidence="1">
    <location>
        <begin position="49"/>
        <end position="68"/>
    </location>
</feature>
<dbReference type="InterPro" id="IPR011993">
    <property type="entry name" value="PH-like_dom_sf"/>
</dbReference>